<organism evidence="2 3">
    <name type="scientific">Blautia argi</name>
    <dbReference type="NCBI Taxonomy" id="1912897"/>
    <lineage>
        <taxon>Bacteria</taxon>
        <taxon>Bacillati</taxon>
        <taxon>Bacillota</taxon>
        <taxon>Clostridia</taxon>
        <taxon>Lachnospirales</taxon>
        <taxon>Lachnospiraceae</taxon>
        <taxon>Blautia</taxon>
    </lineage>
</organism>
<sequence length="310" mass="36485">MEAEGRALCSKIWGRDKSLSAEEVYERLKALKPGKQALDSWKKIFAADSHTYWRTVGSERIQEIRQAADGIKAKGQAGEKGSTGRRGSEKGECQEWYQLQETRRREYHRFLRSFAVEREELQLDLESFDYIPYLYGMFRYGNLPLLEPLEYIEARKLEELVIAIDTSGSCSRGVVQRFLEETYSVLSRREDFFKKMKVYIFQCDCYVQEAVLVTKEKEWKDYLKKIRIQGRGGTDFRPVFRYVKELQQKGELKNLKALLYYTDGDGIYPREKTDYKTVFLLTRKPPKEAKIPAWAQLMYMDERKQGEDIV</sequence>
<gene>
    <name evidence="2" type="ORF">DQQ01_10215</name>
</gene>
<dbReference type="SUPFAM" id="SSF53300">
    <property type="entry name" value="vWA-like"/>
    <property type="match status" value="1"/>
</dbReference>
<dbReference type="KEGG" id="blau:DQQ01_10215"/>
<keyword evidence="3" id="KW-1185">Reference proteome</keyword>
<evidence type="ECO:0000313" key="3">
    <source>
        <dbReference type="Proteomes" id="UP000250003"/>
    </source>
</evidence>
<dbReference type="PANTHER" id="PTHR38730:SF1">
    <property type="entry name" value="SLL7028 PROTEIN"/>
    <property type="match status" value="1"/>
</dbReference>
<accession>A0A2Z4UF62</accession>
<feature type="domain" description="VWA-like" evidence="1">
    <location>
        <begin position="160"/>
        <end position="300"/>
    </location>
</feature>
<dbReference type="Proteomes" id="UP000250003">
    <property type="component" value="Chromosome"/>
</dbReference>
<dbReference type="OrthoDB" id="9809307at2"/>
<proteinExistence type="predicted"/>
<reference evidence="3" key="1">
    <citation type="submission" date="2018-06" db="EMBL/GenBank/DDBJ databases">
        <title>Description of Blautia argi sp. nov., a new anaerobic isolated from dog feces.</title>
        <authorList>
            <person name="Chang Y.-H."/>
            <person name="Paek J."/>
            <person name="Shin Y."/>
        </authorList>
    </citation>
    <scope>NUCLEOTIDE SEQUENCE [LARGE SCALE GENOMIC DNA]</scope>
    <source>
        <strain evidence="3">KCTC 15426</strain>
    </source>
</reference>
<dbReference type="InterPro" id="IPR018698">
    <property type="entry name" value="VWA-like_dom"/>
</dbReference>
<name>A0A2Z4UF62_9FIRM</name>
<dbReference type="AlphaFoldDB" id="A0A2Z4UF62"/>
<dbReference type="Pfam" id="PF09967">
    <property type="entry name" value="DUF2201"/>
    <property type="match status" value="1"/>
</dbReference>
<dbReference type="EMBL" id="CP030280">
    <property type="protein sequence ID" value="AWY99464.1"/>
    <property type="molecule type" value="Genomic_DNA"/>
</dbReference>
<dbReference type="CDD" id="cd00198">
    <property type="entry name" value="vWFA"/>
    <property type="match status" value="1"/>
</dbReference>
<evidence type="ECO:0000259" key="1">
    <source>
        <dbReference type="Pfam" id="PF09967"/>
    </source>
</evidence>
<dbReference type="InterPro" id="IPR036465">
    <property type="entry name" value="vWFA_dom_sf"/>
</dbReference>
<dbReference type="PANTHER" id="PTHR38730">
    <property type="entry name" value="SLL7028 PROTEIN"/>
    <property type="match status" value="1"/>
</dbReference>
<protein>
    <recommendedName>
        <fullName evidence="1">VWA-like domain-containing protein</fullName>
    </recommendedName>
</protein>
<evidence type="ECO:0000313" key="2">
    <source>
        <dbReference type="EMBL" id="AWY99464.1"/>
    </source>
</evidence>